<dbReference type="EMBL" id="JANBUN010003914">
    <property type="protein sequence ID" value="KAJ2788975.1"/>
    <property type="molecule type" value="Genomic_DNA"/>
</dbReference>
<sequence>MDGPAAAALGNGAPPGGMYVPQHPHPAATMNGSVQFAAPPKAEDTAAKTLYVGNLDPRVTEKVLLEVFSTVCLVASIKIIPDMRVSTRPAQVAARATRRMHILYKEERRRPHAAAAAAYTDMPPRAAPL</sequence>
<name>A0ACC1KFD5_9FUNG</name>
<keyword evidence="2" id="KW-1185">Reference proteome</keyword>
<proteinExistence type="predicted"/>
<accession>A0ACC1KFD5</accession>
<gene>
    <name evidence="1" type="primary">PUB1</name>
    <name evidence="1" type="ORF">H4R21_006864</name>
</gene>
<protein>
    <submittedName>
        <fullName evidence="1">E3 ubiquitin-protein ligase pub1</fullName>
    </submittedName>
</protein>
<organism evidence="1 2">
    <name type="scientific">Coemansia helicoidea</name>
    <dbReference type="NCBI Taxonomy" id="1286919"/>
    <lineage>
        <taxon>Eukaryota</taxon>
        <taxon>Fungi</taxon>
        <taxon>Fungi incertae sedis</taxon>
        <taxon>Zoopagomycota</taxon>
        <taxon>Kickxellomycotina</taxon>
        <taxon>Kickxellomycetes</taxon>
        <taxon>Kickxellales</taxon>
        <taxon>Kickxellaceae</taxon>
        <taxon>Coemansia</taxon>
    </lineage>
</organism>
<evidence type="ECO:0000313" key="1">
    <source>
        <dbReference type="EMBL" id="KAJ2788975.1"/>
    </source>
</evidence>
<reference evidence="1" key="1">
    <citation type="submission" date="2022-07" db="EMBL/GenBank/DDBJ databases">
        <title>Phylogenomic reconstructions and comparative analyses of Kickxellomycotina fungi.</title>
        <authorList>
            <person name="Reynolds N.K."/>
            <person name="Stajich J.E."/>
            <person name="Barry K."/>
            <person name="Grigoriev I.V."/>
            <person name="Crous P."/>
            <person name="Smith M.E."/>
        </authorList>
    </citation>
    <scope>NUCLEOTIDE SEQUENCE</scope>
    <source>
        <strain evidence="1">BCRC 34780</strain>
    </source>
</reference>
<dbReference type="Proteomes" id="UP001140087">
    <property type="component" value="Unassembled WGS sequence"/>
</dbReference>
<comment type="caution">
    <text evidence="1">The sequence shown here is derived from an EMBL/GenBank/DDBJ whole genome shotgun (WGS) entry which is preliminary data.</text>
</comment>
<evidence type="ECO:0000313" key="2">
    <source>
        <dbReference type="Proteomes" id="UP001140087"/>
    </source>
</evidence>